<dbReference type="Proteomes" id="UP000593571">
    <property type="component" value="Unassembled WGS sequence"/>
</dbReference>
<organism evidence="2 3">
    <name type="scientific">Rousettus aegyptiacus</name>
    <name type="common">Egyptian fruit bat</name>
    <name type="synonym">Pteropus aegyptiacus</name>
    <dbReference type="NCBI Taxonomy" id="9407"/>
    <lineage>
        <taxon>Eukaryota</taxon>
        <taxon>Metazoa</taxon>
        <taxon>Chordata</taxon>
        <taxon>Craniata</taxon>
        <taxon>Vertebrata</taxon>
        <taxon>Euteleostomi</taxon>
        <taxon>Mammalia</taxon>
        <taxon>Eutheria</taxon>
        <taxon>Laurasiatheria</taxon>
        <taxon>Chiroptera</taxon>
        <taxon>Yinpterochiroptera</taxon>
        <taxon>Pteropodoidea</taxon>
        <taxon>Pteropodidae</taxon>
        <taxon>Rousettinae</taxon>
        <taxon>Rousettus</taxon>
    </lineage>
</organism>
<reference evidence="2 3" key="1">
    <citation type="journal article" date="2020" name="Nature">
        <title>Six reference-quality genomes reveal evolution of bat adaptations.</title>
        <authorList>
            <person name="Jebb D."/>
            <person name="Huang Z."/>
            <person name="Pippel M."/>
            <person name="Hughes G.M."/>
            <person name="Lavrichenko K."/>
            <person name="Devanna P."/>
            <person name="Winkler S."/>
            <person name="Jermiin L.S."/>
            <person name="Skirmuntt E.C."/>
            <person name="Katzourakis A."/>
            <person name="Burkitt-Gray L."/>
            <person name="Ray D.A."/>
            <person name="Sullivan K.A.M."/>
            <person name="Roscito J.G."/>
            <person name="Kirilenko B.M."/>
            <person name="Davalos L.M."/>
            <person name="Corthals A.P."/>
            <person name="Power M.L."/>
            <person name="Jones G."/>
            <person name="Ransome R.D."/>
            <person name="Dechmann D.K.N."/>
            <person name="Locatelli A.G."/>
            <person name="Puechmaille S.J."/>
            <person name="Fedrigo O."/>
            <person name="Jarvis E.D."/>
            <person name="Hiller M."/>
            <person name="Vernes S.C."/>
            <person name="Myers E.W."/>
            <person name="Teeling E.C."/>
        </authorList>
    </citation>
    <scope>NUCLEOTIDE SEQUENCE [LARGE SCALE GENOMIC DNA]</scope>
    <source>
        <strain evidence="2">MRouAeg1</strain>
        <tissue evidence="2">Muscle</tissue>
    </source>
</reference>
<dbReference type="AlphaFoldDB" id="A0A7J8DIJ4"/>
<gene>
    <name evidence="2" type="ORF">HJG63_008706</name>
</gene>
<sequence length="144" mass="16044">MVSTGNDARWKYKHTSPGGTAGLAGTPQKVQLWNRKDDFCKNRGAATVCGALRRPLKWRRVAHEAGVSEPGRETERTWPPPAGLRASRGAGGFFIVHARGRPAKAGTLGRNRSWRTDDRRMTGFLDCSLFYSLKPKHLRPQCFP</sequence>
<keyword evidence="3" id="KW-1185">Reference proteome</keyword>
<protein>
    <submittedName>
        <fullName evidence="2">Uncharacterized protein</fullName>
    </submittedName>
</protein>
<feature type="region of interest" description="Disordered" evidence="1">
    <location>
        <begin position="63"/>
        <end position="83"/>
    </location>
</feature>
<evidence type="ECO:0000313" key="3">
    <source>
        <dbReference type="Proteomes" id="UP000593571"/>
    </source>
</evidence>
<accession>A0A7J8DIJ4</accession>
<name>A0A7J8DIJ4_ROUAE</name>
<comment type="caution">
    <text evidence="2">The sequence shown here is derived from an EMBL/GenBank/DDBJ whole genome shotgun (WGS) entry which is preliminary data.</text>
</comment>
<evidence type="ECO:0000256" key="1">
    <source>
        <dbReference type="SAM" id="MobiDB-lite"/>
    </source>
</evidence>
<feature type="region of interest" description="Disordered" evidence="1">
    <location>
        <begin position="1"/>
        <end position="27"/>
    </location>
</feature>
<evidence type="ECO:0000313" key="2">
    <source>
        <dbReference type="EMBL" id="KAF6422920.1"/>
    </source>
</evidence>
<dbReference type="EMBL" id="JACASE010000012">
    <property type="protein sequence ID" value="KAF6422920.1"/>
    <property type="molecule type" value="Genomic_DNA"/>
</dbReference>
<proteinExistence type="predicted"/>